<proteinExistence type="predicted"/>
<dbReference type="EMBL" id="BK016086">
    <property type="protein sequence ID" value="DAF93714.1"/>
    <property type="molecule type" value="Genomic_DNA"/>
</dbReference>
<evidence type="ECO:0000313" key="2">
    <source>
        <dbReference type="EMBL" id="DAF93714.1"/>
    </source>
</evidence>
<feature type="region of interest" description="Disordered" evidence="1">
    <location>
        <begin position="99"/>
        <end position="120"/>
    </location>
</feature>
<organism evidence="2">
    <name type="scientific">Myoviridae sp. ctshb19</name>
    <dbReference type="NCBI Taxonomy" id="2825194"/>
    <lineage>
        <taxon>Viruses</taxon>
        <taxon>Duplodnaviria</taxon>
        <taxon>Heunggongvirae</taxon>
        <taxon>Uroviricota</taxon>
        <taxon>Caudoviricetes</taxon>
    </lineage>
</organism>
<protein>
    <submittedName>
        <fullName evidence="2">Uncharacterized protein</fullName>
    </submittedName>
</protein>
<reference evidence="2" key="1">
    <citation type="journal article" date="2021" name="Proc. Natl. Acad. Sci. U.S.A.">
        <title>A Catalog of Tens of Thousands of Viruses from Human Metagenomes Reveals Hidden Associations with Chronic Diseases.</title>
        <authorList>
            <person name="Tisza M.J."/>
            <person name="Buck C.B."/>
        </authorList>
    </citation>
    <scope>NUCLEOTIDE SEQUENCE</scope>
    <source>
        <strain evidence="2">Ctshb19</strain>
    </source>
</reference>
<accession>A0A8S5UH40</accession>
<sequence>MQTGKMELMAQQVVLAFLGFYNGAIDGIWSGASMKAKRDFECADAYVPGIPSNGLPFSLTDRLPKGLYWEKKVLNHRNLTPEKAQEIINNRKRTVVQPVVPPVEPELEDDEDFSDDDAQE</sequence>
<evidence type="ECO:0000256" key="1">
    <source>
        <dbReference type="SAM" id="MobiDB-lite"/>
    </source>
</evidence>
<name>A0A8S5UH40_9CAUD</name>
<feature type="compositionally biased region" description="Acidic residues" evidence="1">
    <location>
        <begin position="105"/>
        <end position="120"/>
    </location>
</feature>